<dbReference type="GO" id="GO:0050660">
    <property type="term" value="F:flavin adenine dinucleotide binding"/>
    <property type="evidence" value="ECO:0007669"/>
    <property type="project" value="InterPro"/>
</dbReference>
<comment type="caution">
    <text evidence="6">The sequence shown here is derived from an EMBL/GenBank/DDBJ whole genome shotgun (WGS) entry which is preliminary data.</text>
</comment>
<keyword evidence="3" id="KW-0274">FAD</keyword>
<evidence type="ECO:0000256" key="1">
    <source>
        <dbReference type="ARBA" id="ARBA00001974"/>
    </source>
</evidence>
<name>A0A6A7Y770_9HYPH</name>
<organism evidence="6 7">
    <name type="scientific">Segnochrobactrum spirostomi</name>
    <dbReference type="NCBI Taxonomy" id="2608987"/>
    <lineage>
        <taxon>Bacteria</taxon>
        <taxon>Pseudomonadati</taxon>
        <taxon>Pseudomonadota</taxon>
        <taxon>Alphaproteobacteria</taxon>
        <taxon>Hyphomicrobiales</taxon>
        <taxon>Segnochrobactraceae</taxon>
        <taxon>Segnochrobactrum</taxon>
    </lineage>
</organism>
<gene>
    <name evidence="6" type="ORF">F0357_16200</name>
</gene>
<dbReference type="AlphaFoldDB" id="A0A6A7Y770"/>
<sequence length="392" mass="41599">MVAGFDVVVVGKGMMGAAAARHLANGGAKVTLVGPDEPQDLATHQGVFASHYDAGRITRSIDDDPDWSLLARRSIERYAAIEAESGIAFYAEVGCIIAADDSDYLSRAARAAEGVGAQAARLEAGPLATAFPMLRFPDGYCGLHEARNAGHIDPRALVRAQTALARRAGATVAPVEIEALVDRGTHVEAVAVGGDVFRADKAIIATGGHAIRPWLLPRPLDLTVKARTVFLLEIEAGEQARYDGMPSVIQVAADQEHSFYALPPIRYPDGRVFLKIGGDPRDTLLASEADIRAWFRSGGDPAVARHLEHGLRNLLPGLRGRAGTSAACMTTFTRHGYPYIDFADSDRIVVLTGGNGKAAKSSDEIGRLGAILAAGGPLDREGYAANFEAFYF</sequence>
<evidence type="ECO:0000259" key="5">
    <source>
        <dbReference type="Pfam" id="PF01266"/>
    </source>
</evidence>
<evidence type="ECO:0000256" key="3">
    <source>
        <dbReference type="ARBA" id="ARBA00022827"/>
    </source>
</evidence>
<protein>
    <submittedName>
        <fullName evidence="6">FAD-dependent oxidoreductase</fullName>
    </submittedName>
</protein>
<dbReference type="Gene3D" id="3.30.9.10">
    <property type="entry name" value="D-Amino Acid Oxidase, subunit A, domain 2"/>
    <property type="match status" value="1"/>
</dbReference>
<keyword evidence="7" id="KW-1185">Reference proteome</keyword>
<comment type="cofactor">
    <cofactor evidence="1">
        <name>FAD</name>
        <dbReference type="ChEBI" id="CHEBI:57692"/>
    </cofactor>
</comment>
<evidence type="ECO:0000256" key="4">
    <source>
        <dbReference type="ARBA" id="ARBA00023002"/>
    </source>
</evidence>
<dbReference type="InterPro" id="IPR036188">
    <property type="entry name" value="FAD/NAD-bd_sf"/>
</dbReference>
<dbReference type="SUPFAM" id="SSF51905">
    <property type="entry name" value="FAD/NAD(P)-binding domain"/>
    <property type="match status" value="1"/>
</dbReference>
<evidence type="ECO:0000313" key="7">
    <source>
        <dbReference type="Proteomes" id="UP000332515"/>
    </source>
</evidence>
<dbReference type="Gene3D" id="3.50.50.60">
    <property type="entry name" value="FAD/NAD(P)-binding domain"/>
    <property type="match status" value="1"/>
</dbReference>
<feature type="domain" description="FAD dependent oxidoreductase" evidence="5">
    <location>
        <begin position="6"/>
        <end position="368"/>
    </location>
</feature>
<dbReference type="EMBL" id="VWNA01000001">
    <property type="protein sequence ID" value="MQT14157.1"/>
    <property type="molecule type" value="Genomic_DNA"/>
</dbReference>
<dbReference type="RefSeq" id="WP_153484315.1">
    <property type="nucleotide sequence ID" value="NZ_VWNA01000001.1"/>
</dbReference>
<dbReference type="Proteomes" id="UP000332515">
    <property type="component" value="Unassembled WGS sequence"/>
</dbReference>
<evidence type="ECO:0000256" key="2">
    <source>
        <dbReference type="ARBA" id="ARBA00022630"/>
    </source>
</evidence>
<dbReference type="GO" id="GO:0008115">
    <property type="term" value="F:sarcosine oxidase activity"/>
    <property type="evidence" value="ECO:0007669"/>
    <property type="project" value="TreeGrafter"/>
</dbReference>
<dbReference type="PANTHER" id="PTHR10961">
    <property type="entry name" value="PEROXISOMAL SARCOSINE OXIDASE"/>
    <property type="match status" value="1"/>
</dbReference>
<evidence type="ECO:0000313" key="6">
    <source>
        <dbReference type="EMBL" id="MQT14157.1"/>
    </source>
</evidence>
<proteinExistence type="predicted"/>
<dbReference type="Pfam" id="PF01266">
    <property type="entry name" value="DAO"/>
    <property type="match status" value="1"/>
</dbReference>
<dbReference type="SUPFAM" id="SSF54373">
    <property type="entry name" value="FAD-linked reductases, C-terminal domain"/>
    <property type="match status" value="1"/>
</dbReference>
<dbReference type="PANTHER" id="PTHR10961:SF10">
    <property type="entry name" value="FAD DEPENDENT OXIDOREDUCTASE DOMAIN-CONTAINING PROTEIN"/>
    <property type="match status" value="1"/>
</dbReference>
<accession>A0A6A7Y770</accession>
<dbReference type="InterPro" id="IPR045170">
    <property type="entry name" value="MTOX"/>
</dbReference>
<dbReference type="InterPro" id="IPR006076">
    <property type="entry name" value="FAD-dep_OxRdtase"/>
</dbReference>
<keyword evidence="2" id="KW-0285">Flavoprotein</keyword>
<reference evidence="6 7" key="1">
    <citation type="submission" date="2019-09" db="EMBL/GenBank/DDBJ databases">
        <title>Segnochrobactrum spirostomi gen. nov., sp. nov., isolated from the ciliate Spirostomum cf. yagiui and description of a novel family, Segnochrobactraceae fam. nov. within the order Rhizobiales of the class Alphaproteobacteria.</title>
        <authorList>
            <person name="Akter S."/>
            <person name="Shazib S.U.A."/>
            <person name="Shin M.K."/>
        </authorList>
    </citation>
    <scope>NUCLEOTIDE SEQUENCE [LARGE SCALE GENOMIC DNA]</scope>
    <source>
        <strain evidence="6 7">Sp-1</strain>
    </source>
</reference>
<keyword evidence="4" id="KW-0560">Oxidoreductase</keyword>